<gene>
    <name evidence="3" type="primary">Nm-g</name>
</gene>
<dbReference type="PRINTS" id="PR00081">
    <property type="entry name" value="GDHRDH"/>
</dbReference>
<reference evidence="3" key="1">
    <citation type="submission" date="2013-12" db="EMBL/GenBank/DDBJ databases">
        <title>Identification of Nm-g from the cabbage army worm, Mamestra brassicae.</title>
        <authorList>
            <person name="Ogihara M.H."/>
            <person name="Kataoka H"/>
        </authorList>
    </citation>
    <scope>NUCLEOTIDE SEQUENCE</scope>
    <source>
        <tissue evidence="3">Prothoracic gland</tissue>
    </source>
</reference>
<organism evidence="3">
    <name type="scientific">Mamestra brassicae</name>
    <name type="common">Cabbage moth</name>
    <dbReference type="NCBI Taxonomy" id="55057"/>
    <lineage>
        <taxon>Eukaryota</taxon>
        <taxon>Metazoa</taxon>
        <taxon>Ecdysozoa</taxon>
        <taxon>Arthropoda</taxon>
        <taxon>Hexapoda</taxon>
        <taxon>Insecta</taxon>
        <taxon>Pterygota</taxon>
        <taxon>Neoptera</taxon>
        <taxon>Endopterygota</taxon>
        <taxon>Lepidoptera</taxon>
        <taxon>Glossata</taxon>
        <taxon>Ditrysia</taxon>
        <taxon>Noctuoidea</taxon>
        <taxon>Noctuidae</taxon>
        <taxon>Noctuinae</taxon>
        <taxon>Hadenini</taxon>
        <taxon>Mamestra</taxon>
    </lineage>
</organism>
<proteinExistence type="evidence at transcript level"/>
<dbReference type="GO" id="GO:0016491">
    <property type="term" value="F:oxidoreductase activity"/>
    <property type="evidence" value="ECO:0007669"/>
    <property type="project" value="UniProtKB-KW"/>
</dbReference>
<evidence type="ECO:0000256" key="2">
    <source>
        <dbReference type="RuleBase" id="RU000363"/>
    </source>
</evidence>
<comment type="similarity">
    <text evidence="2">Belongs to the short-chain dehydrogenases/reductases (SDR) family.</text>
</comment>
<keyword evidence="1" id="KW-0560">Oxidoreductase</keyword>
<dbReference type="PROSITE" id="PS00061">
    <property type="entry name" value="ADH_SHORT"/>
    <property type="match status" value="1"/>
</dbReference>
<name>A0A060Q0K2_MAMBR</name>
<dbReference type="PRINTS" id="PR00080">
    <property type="entry name" value="SDRFAMILY"/>
</dbReference>
<dbReference type="PANTHER" id="PTHR43313:SF36">
    <property type="entry name" value="D-BETA-HYDROXYBUTYRATE DEHYDROGENASE, MITOCHONDRIAL"/>
    <property type="match status" value="1"/>
</dbReference>
<sequence length="302" mass="33293">MRVVAITGCDSGLGWAIAARSAREGLVTVAGMYNGVDTKAADGLRKLSAHPYSLDVTNPESVACFRDYVKCLLNDNPNYKLHAIVNNAGVMTIGDYEWQTPAMIESSINVNLLGTMRVTTAFLPDLRKSALESTGPSKPRIINVASHCGLQPLPGFGAYSASKAGVLALTKALRMEHRRHGLSAVAFVPGGFFTSSNIIARQGAHGNAMLEHFNEEQKSFYGKRITALSNYLQSATRHNAGYDSLKDENIIETFVKALMDDNPKDLYKVESWRYMFYYNLFKLPLPEAALSWLVKTFLKFPE</sequence>
<dbReference type="PANTHER" id="PTHR43313">
    <property type="entry name" value="SHORT-CHAIN DEHYDROGENASE/REDUCTASE FAMILY 9C"/>
    <property type="match status" value="1"/>
</dbReference>
<dbReference type="EMBL" id="AB894824">
    <property type="protein sequence ID" value="BAP01458.1"/>
    <property type="molecule type" value="mRNA"/>
</dbReference>
<evidence type="ECO:0000313" key="3">
    <source>
        <dbReference type="EMBL" id="BAP01458.1"/>
    </source>
</evidence>
<dbReference type="Gene3D" id="3.40.50.720">
    <property type="entry name" value="NAD(P)-binding Rossmann-like Domain"/>
    <property type="match status" value="1"/>
</dbReference>
<dbReference type="InterPro" id="IPR020904">
    <property type="entry name" value="Sc_DH/Rdtase_CS"/>
</dbReference>
<dbReference type="InterPro" id="IPR002347">
    <property type="entry name" value="SDR_fam"/>
</dbReference>
<dbReference type="SUPFAM" id="SSF51735">
    <property type="entry name" value="NAD(P)-binding Rossmann-fold domains"/>
    <property type="match status" value="1"/>
</dbReference>
<accession>A0A060Q0K2</accession>
<dbReference type="GO" id="GO:0008202">
    <property type="term" value="P:steroid metabolic process"/>
    <property type="evidence" value="ECO:0007669"/>
    <property type="project" value="TreeGrafter"/>
</dbReference>
<protein>
    <submittedName>
        <fullName evidence="3">Short-chain dehydrogenase/reductase</fullName>
    </submittedName>
</protein>
<evidence type="ECO:0000256" key="1">
    <source>
        <dbReference type="ARBA" id="ARBA00023002"/>
    </source>
</evidence>
<dbReference type="InterPro" id="IPR036291">
    <property type="entry name" value="NAD(P)-bd_dom_sf"/>
</dbReference>
<dbReference type="Pfam" id="PF00106">
    <property type="entry name" value="adh_short"/>
    <property type="match status" value="1"/>
</dbReference>
<dbReference type="AlphaFoldDB" id="A0A060Q0K2"/>